<dbReference type="Proteomes" id="UP000287385">
    <property type="component" value="Unassembled WGS sequence"/>
</dbReference>
<protein>
    <submittedName>
        <fullName evidence="2">Uncharacterized protein</fullName>
    </submittedName>
</protein>
<dbReference type="AlphaFoldDB" id="A0A401X9B8"/>
<dbReference type="EMBL" id="BDEV01000277">
    <property type="protein sequence ID" value="GCD64482.1"/>
    <property type="molecule type" value="Genomic_DNA"/>
</dbReference>
<proteinExistence type="predicted"/>
<sequence>MRATDRTPPRIVIGLWLVLALFEIIAGLGG</sequence>
<accession>A0A401X9B8</accession>
<keyword evidence="1" id="KW-0472">Membrane</keyword>
<evidence type="ECO:0000313" key="2">
    <source>
        <dbReference type="EMBL" id="GCD64482.1"/>
    </source>
</evidence>
<comment type="caution">
    <text evidence="2">The sequence shown here is derived from an EMBL/GenBank/DDBJ whole genome shotgun (WGS) entry which is preliminary data.</text>
</comment>
<gene>
    <name evidence="2" type="ORF">NBRC3278_3575</name>
</gene>
<reference evidence="2 3" key="1">
    <citation type="submission" date="2016-06" db="EMBL/GenBank/DDBJ databases">
        <title>Acetobacter pasteurianus NBRC 3278 whole genome sequencing project.</title>
        <authorList>
            <person name="Matsutani M."/>
            <person name="Shiwa Y."/>
            <person name="Okamoto-Kainuma A."/>
            <person name="Ishikawa M."/>
            <person name="Koizumi Y."/>
            <person name="Yoshikawa H."/>
            <person name="Yakushi T."/>
            <person name="Matsushita K."/>
        </authorList>
    </citation>
    <scope>NUCLEOTIDE SEQUENCE [LARGE SCALE GENOMIC DNA]</scope>
    <source>
        <strain evidence="2 3">NBRC 3278</strain>
    </source>
</reference>
<evidence type="ECO:0000313" key="3">
    <source>
        <dbReference type="Proteomes" id="UP000287385"/>
    </source>
</evidence>
<feature type="transmembrane region" description="Helical" evidence="1">
    <location>
        <begin position="12"/>
        <end position="29"/>
    </location>
</feature>
<keyword evidence="1" id="KW-0812">Transmembrane</keyword>
<organism evidence="2 3">
    <name type="scientific">Acetobacter pasteurianus NBRC 3278</name>
    <dbReference type="NCBI Taxonomy" id="1226660"/>
    <lineage>
        <taxon>Bacteria</taxon>
        <taxon>Pseudomonadati</taxon>
        <taxon>Pseudomonadota</taxon>
        <taxon>Alphaproteobacteria</taxon>
        <taxon>Acetobacterales</taxon>
        <taxon>Acetobacteraceae</taxon>
        <taxon>Acetobacter</taxon>
    </lineage>
</organism>
<evidence type="ECO:0000256" key="1">
    <source>
        <dbReference type="SAM" id="Phobius"/>
    </source>
</evidence>
<keyword evidence="3" id="KW-1185">Reference proteome</keyword>
<name>A0A401X9B8_ACEPA</name>
<keyword evidence="1" id="KW-1133">Transmembrane helix</keyword>